<name>A0ABQ6E4B6_9GAMM</name>
<evidence type="ECO:0000313" key="2">
    <source>
        <dbReference type="EMBL" id="GLS92237.1"/>
    </source>
</evidence>
<reference evidence="3" key="1">
    <citation type="journal article" date="2019" name="Int. J. Syst. Evol. Microbiol.">
        <title>The Global Catalogue of Microorganisms (GCM) 10K type strain sequencing project: providing services to taxonomists for standard genome sequencing and annotation.</title>
        <authorList>
            <consortium name="The Broad Institute Genomics Platform"/>
            <consortium name="The Broad Institute Genome Sequencing Center for Infectious Disease"/>
            <person name="Wu L."/>
            <person name="Ma J."/>
        </authorList>
    </citation>
    <scope>NUCLEOTIDE SEQUENCE [LARGE SCALE GENOMIC DNA]</scope>
    <source>
        <strain evidence="3">NBRC 103166</strain>
    </source>
</reference>
<dbReference type="Proteomes" id="UP001157353">
    <property type="component" value="Unassembled WGS sequence"/>
</dbReference>
<keyword evidence="3" id="KW-1185">Reference proteome</keyword>
<dbReference type="EMBL" id="BSPQ01000019">
    <property type="protein sequence ID" value="GLS92237.1"/>
    <property type="molecule type" value="Genomic_DNA"/>
</dbReference>
<organism evidence="2 3">
    <name type="scientific">Psychromonas marina</name>
    <dbReference type="NCBI Taxonomy" id="88364"/>
    <lineage>
        <taxon>Bacteria</taxon>
        <taxon>Pseudomonadati</taxon>
        <taxon>Pseudomonadota</taxon>
        <taxon>Gammaproteobacteria</taxon>
        <taxon>Alteromonadales</taxon>
        <taxon>Psychromonadaceae</taxon>
        <taxon>Psychromonas</taxon>
    </lineage>
</organism>
<keyword evidence="1" id="KW-0472">Membrane</keyword>
<comment type="caution">
    <text evidence="2">The sequence shown here is derived from an EMBL/GenBank/DDBJ whole genome shotgun (WGS) entry which is preliminary data.</text>
</comment>
<gene>
    <name evidence="2" type="primary">mshP</name>
    <name evidence="2" type="ORF">GCM10007916_33070</name>
</gene>
<evidence type="ECO:0000256" key="1">
    <source>
        <dbReference type="SAM" id="Phobius"/>
    </source>
</evidence>
<protein>
    <submittedName>
        <fullName evidence="2">MSHA biogenesis protein MshP</fullName>
    </submittedName>
</protein>
<feature type="transmembrane region" description="Helical" evidence="1">
    <location>
        <begin position="21"/>
        <end position="43"/>
    </location>
</feature>
<keyword evidence="1" id="KW-1133">Transmembrane helix</keyword>
<evidence type="ECO:0000313" key="3">
    <source>
        <dbReference type="Proteomes" id="UP001157353"/>
    </source>
</evidence>
<sequence>MNKRCMLIMSHKNICKKQQGSAIVLAIFVIIIISLVGAALVSLQRDSAKGTSYEVYAARAYLSAYSASEIALVDLFPLGSTTANETNCSESDPIDITVTLSDDDGFHGCSAAYQCQILKPEASASLPTRYQVVSTAVCENAQTVTRRQITVEAVSL</sequence>
<keyword evidence="1" id="KW-0812">Transmembrane</keyword>
<accession>A0ABQ6E4B6</accession>
<proteinExistence type="predicted"/>